<evidence type="ECO:0000313" key="3">
    <source>
        <dbReference type="Proteomes" id="UP000035760"/>
    </source>
</evidence>
<keyword evidence="1" id="KW-1133">Transmembrane helix</keyword>
<dbReference type="RefSeq" id="WP_048675974.1">
    <property type="nucleotide sequence ID" value="NZ_CBTJ020000101.1"/>
</dbReference>
<proteinExistence type="predicted"/>
<feature type="transmembrane region" description="Helical" evidence="1">
    <location>
        <begin position="73"/>
        <end position="91"/>
    </location>
</feature>
<evidence type="ECO:0000256" key="1">
    <source>
        <dbReference type="SAM" id="Phobius"/>
    </source>
</evidence>
<organism evidence="2 3">
    <name type="scientific">Candidatus Competibacter denitrificans Run_A_D11</name>
    <dbReference type="NCBI Taxonomy" id="1400863"/>
    <lineage>
        <taxon>Bacteria</taxon>
        <taxon>Pseudomonadati</taxon>
        <taxon>Pseudomonadota</taxon>
        <taxon>Gammaproteobacteria</taxon>
        <taxon>Candidatus Competibacteraceae</taxon>
        <taxon>Candidatus Competibacter</taxon>
    </lineage>
</organism>
<reference evidence="2" key="1">
    <citation type="submission" date="2013-07" db="EMBL/GenBank/DDBJ databases">
        <authorList>
            <person name="McIlroy S."/>
        </authorList>
    </citation>
    <scope>NUCLEOTIDE SEQUENCE [LARGE SCALE GENOMIC DNA]</scope>
    <source>
        <strain evidence="2">Run_A_D11</strain>
    </source>
</reference>
<evidence type="ECO:0000313" key="2">
    <source>
        <dbReference type="EMBL" id="CDI04150.1"/>
    </source>
</evidence>
<reference evidence="2" key="2">
    <citation type="submission" date="2014-03" db="EMBL/GenBank/DDBJ databases">
        <title>Candidatus Competibacter-lineage genomes retrieved from metagenomes reveal functional metabolic diversity.</title>
        <authorList>
            <person name="McIlroy S.J."/>
            <person name="Albertsen M."/>
            <person name="Andresen E.K."/>
            <person name="Saunders A.M."/>
            <person name="Kristiansen R."/>
            <person name="Stokholm-Bjerregaard M."/>
            <person name="Nielsen K.L."/>
            <person name="Nielsen P.H."/>
        </authorList>
    </citation>
    <scope>NUCLEOTIDE SEQUENCE</scope>
    <source>
        <strain evidence="2">Run_A_D11</strain>
    </source>
</reference>
<dbReference type="Proteomes" id="UP000035760">
    <property type="component" value="Unassembled WGS sequence"/>
</dbReference>
<gene>
    <name evidence="2" type="ORF">BN873_890056</name>
</gene>
<name>W6MCM3_9GAMM</name>
<protein>
    <submittedName>
        <fullName evidence="2">Uncharacterized protein</fullName>
    </submittedName>
</protein>
<keyword evidence="3" id="KW-1185">Reference proteome</keyword>
<keyword evidence="1" id="KW-0472">Membrane</keyword>
<keyword evidence="1" id="KW-0812">Transmembrane</keyword>
<accession>W6MCM3</accession>
<comment type="caution">
    <text evidence="2">The sequence shown here is derived from an EMBL/GenBank/DDBJ whole genome shotgun (WGS) entry which is preliminary data.</text>
</comment>
<sequence length="94" mass="10381">MRYKKQSPVTRAEVTPKILAAIERTENKPPHLVRDLLHLDEVQEFIHPDTRGPQTPAGYATPVGHFIDPETAVVARALVGVMLVVVGFVLGKVF</sequence>
<dbReference type="STRING" id="1400863.BN873_890056"/>
<dbReference type="AlphaFoldDB" id="W6MCM3"/>
<dbReference type="EMBL" id="CBTJ020000101">
    <property type="protein sequence ID" value="CDI04150.1"/>
    <property type="molecule type" value="Genomic_DNA"/>
</dbReference>